<keyword evidence="3" id="KW-1185">Reference proteome</keyword>
<keyword evidence="1" id="KW-1133">Transmembrane helix</keyword>
<keyword evidence="1" id="KW-0812">Transmembrane</keyword>
<evidence type="ECO:0000313" key="2">
    <source>
        <dbReference type="EMBL" id="AYK14521.1"/>
    </source>
</evidence>
<evidence type="ECO:0000256" key="1">
    <source>
        <dbReference type="SAM" id="Phobius"/>
    </source>
</evidence>
<keyword evidence="1" id="KW-0472">Membrane</keyword>
<evidence type="ECO:0000313" key="3">
    <source>
        <dbReference type="Proteomes" id="UP000053087"/>
    </source>
</evidence>
<feature type="transmembrane region" description="Helical" evidence="1">
    <location>
        <begin position="546"/>
        <end position="562"/>
    </location>
</feature>
<dbReference type="Gene3D" id="2.60.40.10">
    <property type="entry name" value="Immunoglobulins"/>
    <property type="match status" value="1"/>
</dbReference>
<sequence length="565" mass="62881">MSGSTFYVDGLTVYKSGNANLDTDECTFLFTEDYINITISYTPDGFYNPSVLAVFLEDISHYIDDVGKLGTVTAVYTTDDITFTPTSSFRAKGSSYQAKNVLYVGTSGFTPGVQYNITVSIPFNQPPNLYYPENGTVIESNYPDYNKVILSWEDCANQYYGVISKYSDFSTIWYESTIQDAEWDVTLDSGTYYWKIQAYDEVNEQYSEPSVGTFSIGNAPSKPGYAKIYAKNESTGVNLTNFSVDLYNDTTYITKSTTTGSIEFSSSEIVEGEYIAKIYANGYSPRWRIIESPETITAYLAAEDMASLVSFNLIDYTNQFKYRETKLLITRPADAGTLTISENYFDAAGLNKVYLENNVNYDLTLQTTSLERSVGPYVATQTDFVSLVVGDIELIPPSTVYGGFNYSIQKTNESVILTWTAPAGSLYSPFIYNITDTSSGEMVYSISSIAPQGIATFNYPSTEKQYYIQFWANTSGGELLHQEYCRSDQQLIDLQVSDYWYNVVSFFILATFGLLFGYRSSKIGAFLTSILALGLYVAGFLRVSEAIAAFVVVLGLLAILGGRKQ</sequence>
<feature type="transmembrane region" description="Helical" evidence="1">
    <location>
        <begin position="499"/>
        <end position="516"/>
    </location>
</feature>
<dbReference type="Proteomes" id="UP000053087">
    <property type="component" value="Chromosome"/>
</dbReference>
<dbReference type="InterPro" id="IPR013783">
    <property type="entry name" value="Ig-like_fold"/>
</dbReference>
<gene>
    <name evidence="2" type="ORF">AOB57_004320</name>
</gene>
<dbReference type="KEGG" id="mfz:AOB57_004320"/>
<organism evidence="2 3">
    <name type="scientific">Methanosarcina flavescens</name>
    <dbReference type="NCBI Taxonomy" id="1715806"/>
    <lineage>
        <taxon>Archaea</taxon>
        <taxon>Methanobacteriati</taxon>
        <taxon>Methanobacteriota</taxon>
        <taxon>Stenosarchaea group</taxon>
        <taxon>Methanomicrobia</taxon>
        <taxon>Methanosarcinales</taxon>
        <taxon>Methanosarcinaceae</taxon>
        <taxon>Methanosarcina</taxon>
    </lineage>
</organism>
<feature type="transmembrane region" description="Helical" evidence="1">
    <location>
        <begin position="523"/>
        <end position="540"/>
    </location>
</feature>
<proteinExistence type="predicted"/>
<dbReference type="EMBL" id="CP032683">
    <property type="protein sequence ID" value="AYK14521.1"/>
    <property type="molecule type" value="Genomic_DNA"/>
</dbReference>
<name>A0A660HQF2_9EURY</name>
<protein>
    <submittedName>
        <fullName evidence="2">Uncharacterized protein</fullName>
    </submittedName>
</protein>
<dbReference type="AlphaFoldDB" id="A0A660HQF2"/>
<reference evidence="2 3" key="1">
    <citation type="journal article" date="2016" name="Int. J. Syst. Evol. Microbiol.">
        <title>Methanosarcina flavescens sp. nov., a methanogenic archaeon isolated from a full-scale anaerobic digester.</title>
        <authorList>
            <person name="Kern T."/>
            <person name="Fischer M.A."/>
            <person name="Deppenmeier U."/>
            <person name="Schmitz R.A."/>
            <person name="Rother M."/>
        </authorList>
    </citation>
    <scope>NUCLEOTIDE SEQUENCE [LARGE SCALE GENOMIC DNA]</scope>
    <source>
        <strain evidence="2 3">E03.2</strain>
    </source>
</reference>
<accession>A0A660HQF2</accession>